<proteinExistence type="predicted"/>
<dbReference type="InterPro" id="IPR018971">
    <property type="entry name" value="DUF1997"/>
</dbReference>
<accession>A0ABV0K0U2</accession>
<evidence type="ECO:0000313" key="1">
    <source>
        <dbReference type="EMBL" id="MEP0946394.1"/>
    </source>
</evidence>
<comment type="caution">
    <text evidence="1">The sequence shown here is derived from an EMBL/GenBank/DDBJ whole genome shotgun (WGS) entry which is preliminary data.</text>
</comment>
<dbReference type="EMBL" id="JAMPKX010000002">
    <property type="protein sequence ID" value="MEP0946394.1"/>
    <property type="molecule type" value="Genomic_DNA"/>
</dbReference>
<dbReference type="InterPro" id="IPR023393">
    <property type="entry name" value="START-like_dom_sf"/>
</dbReference>
<dbReference type="Proteomes" id="UP001482513">
    <property type="component" value="Unassembled WGS sequence"/>
</dbReference>
<dbReference type="Pfam" id="PF09366">
    <property type="entry name" value="DUF1997"/>
    <property type="match status" value="1"/>
</dbReference>
<gene>
    <name evidence="1" type="ORF">NC992_05880</name>
</gene>
<protein>
    <submittedName>
        <fullName evidence="1">DUF1997 domain-containing protein</fullName>
    </submittedName>
</protein>
<dbReference type="RefSeq" id="WP_190522055.1">
    <property type="nucleotide sequence ID" value="NZ_JAMPKX010000002.1"/>
</dbReference>
<keyword evidence="2" id="KW-1185">Reference proteome</keyword>
<organism evidence="1 2">
    <name type="scientific">Leptolyngbya subtilissima DQ-A4</name>
    <dbReference type="NCBI Taxonomy" id="2933933"/>
    <lineage>
        <taxon>Bacteria</taxon>
        <taxon>Bacillati</taxon>
        <taxon>Cyanobacteriota</taxon>
        <taxon>Cyanophyceae</taxon>
        <taxon>Leptolyngbyales</taxon>
        <taxon>Leptolyngbyaceae</taxon>
        <taxon>Leptolyngbya group</taxon>
        <taxon>Leptolyngbya</taxon>
    </lineage>
</organism>
<sequence>MPSAQNSNASPLPGDEEVGVEEAVVNDQISPTTADHAVGQAPHAQVPLDGALLLEGYYAGKMDMAADSDTVGRYLNSHRGWFTRCAHPMQVEALSDHGYGLVVGRFSVLGYEVEPKVGLYLSPLDHQVYRIDTIPVPGYVPPGYDVDFHAVMRLQDGPNATPPATNLTQVDWDLSLAVKIHMPRLLNSVPRSLLKSSGDRLLNQVVRQVSKRLTRKVQDDFHHSHNLPLPESYRGHHFWSNWGR</sequence>
<evidence type="ECO:0000313" key="2">
    <source>
        <dbReference type="Proteomes" id="UP001482513"/>
    </source>
</evidence>
<dbReference type="Gene3D" id="3.30.530.20">
    <property type="match status" value="1"/>
</dbReference>
<name>A0ABV0K0U2_9CYAN</name>
<reference evidence="1 2" key="1">
    <citation type="submission" date="2022-04" db="EMBL/GenBank/DDBJ databases">
        <title>Positive selection, recombination, and allopatry shape intraspecific diversity of widespread and dominant cyanobacteria.</title>
        <authorList>
            <person name="Wei J."/>
            <person name="Shu W."/>
            <person name="Hu C."/>
        </authorList>
    </citation>
    <scope>NUCLEOTIDE SEQUENCE [LARGE SCALE GENOMIC DNA]</scope>
    <source>
        <strain evidence="1 2">DQ-A4</strain>
    </source>
</reference>